<comment type="caution">
    <text evidence="3">The sequence shown here is derived from an EMBL/GenBank/DDBJ whole genome shotgun (WGS) entry which is preliminary data.</text>
</comment>
<proteinExistence type="predicted"/>
<evidence type="ECO:0000259" key="2">
    <source>
        <dbReference type="Pfam" id="PF13360"/>
    </source>
</evidence>
<dbReference type="InterPro" id="IPR015943">
    <property type="entry name" value="WD40/YVTN_repeat-like_dom_sf"/>
</dbReference>
<protein>
    <recommendedName>
        <fullName evidence="2">Pyrrolo-quinoline quinone repeat domain-containing protein</fullName>
    </recommendedName>
</protein>
<dbReference type="PROSITE" id="PS51257">
    <property type="entry name" value="PROKAR_LIPOPROTEIN"/>
    <property type="match status" value="1"/>
</dbReference>
<dbReference type="Proteomes" id="UP001501442">
    <property type="component" value="Unassembled WGS sequence"/>
</dbReference>
<sequence>MKHRSRGNVPASATPTRITAALAAAALALALAACGRDDAPRAEAGRSRAPAAQDVPHFDPPVRFAATGRPLLSAATADGPGAGEMVMAGRLAYFQDRAGLRAVDVTTGDIAWSAPTRAGVTVARRSTRPFLSSSGGRERVIGLFAGELPGHGTTPPAPALEVLVADASTGRTLGDDALPLPPSLAGADVSGYEIVGADDQTIAIGLSGSGIDAVVVVDPAAHRIRWTRRGTVAVTASGGRVVVIGTVRSAGIFGGGTYRLQGIDATTNRIRWSTAPVSTHTYEADPAGPALVALFAGDGGDGLLDISTGRRRFRFPDQSLRYECAHDGRSVTVCHNSHRMMAFDAATARPLWELPKDGRTPPTLTAVWHGAVYGTTANGPVVVDARTGHDRETSPGAAPSLVGPYGAIVEQEDHSLVFQAAAG</sequence>
<dbReference type="Gene3D" id="2.130.10.10">
    <property type="entry name" value="YVTN repeat-like/Quinoprotein amine dehydrogenase"/>
    <property type="match status" value="1"/>
</dbReference>
<dbReference type="EMBL" id="BAABHK010000003">
    <property type="protein sequence ID" value="GAA4624234.1"/>
    <property type="molecule type" value="Genomic_DNA"/>
</dbReference>
<gene>
    <name evidence="3" type="ORF">GCM10023196_023590</name>
</gene>
<feature type="signal peptide" evidence="1">
    <location>
        <begin position="1"/>
        <end position="32"/>
    </location>
</feature>
<dbReference type="InterPro" id="IPR011047">
    <property type="entry name" value="Quinoprotein_ADH-like_sf"/>
</dbReference>
<dbReference type="RefSeq" id="WP_345430754.1">
    <property type="nucleotide sequence ID" value="NZ_BAABHK010000003.1"/>
</dbReference>
<feature type="chain" id="PRO_5046811111" description="Pyrrolo-quinoline quinone repeat domain-containing protein" evidence="1">
    <location>
        <begin position="33"/>
        <end position="423"/>
    </location>
</feature>
<dbReference type="InterPro" id="IPR002372">
    <property type="entry name" value="PQQ_rpt_dom"/>
</dbReference>
<name>A0ABP8U7E9_9ACTN</name>
<organism evidence="3 4">
    <name type="scientific">Actinoallomurus vinaceus</name>
    <dbReference type="NCBI Taxonomy" id="1080074"/>
    <lineage>
        <taxon>Bacteria</taxon>
        <taxon>Bacillati</taxon>
        <taxon>Actinomycetota</taxon>
        <taxon>Actinomycetes</taxon>
        <taxon>Streptosporangiales</taxon>
        <taxon>Thermomonosporaceae</taxon>
        <taxon>Actinoallomurus</taxon>
    </lineage>
</organism>
<evidence type="ECO:0000313" key="3">
    <source>
        <dbReference type="EMBL" id="GAA4624234.1"/>
    </source>
</evidence>
<keyword evidence="4" id="KW-1185">Reference proteome</keyword>
<keyword evidence="1" id="KW-0732">Signal</keyword>
<evidence type="ECO:0000313" key="4">
    <source>
        <dbReference type="Proteomes" id="UP001501442"/>
    </source>
</evidence>
<accession>A0ABP8U7E9</accession>
<feature type="domain" description="Pyrrolo-quinoline quinone repeat" evidence="2">
    <location>
        <begin position="164"/>
        <end position="390"/>
    </location>
</feature>
<evidence type="ECO:0000256" key="1">
    <source>
        <dbReference type="SAM" id="SignalP"/>
    </source>
</evidence>
<dbReference type="Pfam" id="PF13360">
    <property type="entry name" value="PQQ_2"/>
    <property type="match status" value="1"/>
</dbReference>
<reference evidence="4" key="1">
    <citation type="journal article" date="2019" name="Int. J. Syst. Evol. Microbiol.">
        <title>The Global Catalogue of Microorganisms (GCM) 10K type strain sequencing project: providing services to taxonomists for standard genome sequencing and annotation.</title>
        <authorList>
            <consortium name="The Broad Institute Genomics Platform"/>
            <consortium name="The Broad Institute Genome Sequencing Center for Infectious Disease"/>
            <person name="Wu L."/>
            <person name="Ma J."/>
        </authorList>
    </citation>
    <scope>NUCLEOTIDE SEQUENCE [LARGE SCALE GENOMIC DNA]</scope>
    <source>
        <strain evidence="4">JCM 17939</strain>
    </source>
</reference>
<dbReference type="SUPFAM" id="SSF50998">
    <property type="entry name" value="Quinoprotein alcohol dehydrogenase-like"/>
    <property type="match status" value="1"/>
</dbReference>